<dbReference type="EMBL" id="BARW01034354">
    <property type="protein sequence ID" value="GAJ05492.1"/>
    <property type="molecule type" value="Genomic_DNA"/>
</dbReference>
<comment type="caution">
    <text evidence="3">The sequence shown here is derived from an EMBL/GenBank/DDBJ whole genome shotgun (WGS) entry which is preliminary data.</text>
</comment>
<feature type="non-terminal residue" evidence="3">
    <location>
        <position position="185"/>
    </location>
</feature>
<accession>X1UPK0</accession>
<gene>
    <name evidence="3" type="ORF">S12H4_53860</name>
</gene>
<dbReference type="AlphaFoldDB" id="X1UPK0"/>
<feature type="domain" description="Chromosomal replication initiator protein DnaA ATPAse" evidence="1">
    <location>
        <begin position="110"/>
        <end position="185"/>
    </location>
</feature>
<dbReference type="GO" id="GO:0003688">
    <property type="term" value="F:DNA replication origin binding"/>
    <property type="evidence" value="ECO:0007669"/>
    <property type="project" value="TreeGrafter"/>
</dbReference>
<organism evidence="3">
    <name type="scientific">marine sediment metagenome</name>
    <dbReference type="NCBI Taxonomy" id="412755"/>
    <lineage>
        <taxon>unclassified sequences</taxon>
        <taxon>metagenomes</taxon>
        <taxon>ecological metagenomes</taxon>
    </lineage>
</organism>
<evidence type="ECO:0000259" key="2">
    <source>
        <dbReference type="Pfam" id="PF11638"/>
    </source>
</evidence>
<dbReference type="PRINTS" id="PR00051">
    <property type="entry name" value="DNAA"/>
</dbReference>
<dbReference type="InterPro" id="IPR027417">
    <property type="entry name" value="P-loop_NTPase"/>
</dbReference>
<reference evidence="3" key="1">
    <citation type="journal article" date="2014" name="Front. Microbiol.">
        <title>High frequency of phylogenetically diverse reductive dehalogenase-homologous genes in deep subseafloor sedimentary metagenomes.</title>
        <authorList>
            <person name="Kawai M."/>
            <person name="Futagami T."/>
            <person name="Toyoda A."/>
            <person name="Takaki Y."/>
            <person name="Nishi S."/>
            <person name="Hori S."/>
            <person name="Arai W."/>
            <person name="Tsubouchi T."/>
            <person name="Morono Y."/>
            <person name="Uchiyama I."/>
            <person name="Ito T."/>
            <person name="Fujiyama A."/>
            <person name="Inagaki F."/>
            <person name="Takami H."/>
        </authorList>
    </citation>
    <scope>NUCLEOTIDE SEQUENCE</scope>
    <source>
        <strain evidence="3">Expedition CK06-06</strain>
    </source>
</reference>
<dbReference type="GO" id="GO:0006270">
    <property type="term" value="P:DNA replication initiation"/>
    <property type="evidence" value="ECO:0007669"/>
    <property type="project" value="TreeGrafter"/>
</dbReference>
<dbReference type="Pfam" id="PF11638">
    <property type="entry name" value="DnaA_N"/>
    <property type="match status" value="1"/>
</dbReference>
<dbReference type="InterPro" id="IPR024633">
    <property type="entry name" value="DnaA_N_dom"/>
</dbReference>
<feature type="domain" description="DnaA N-terminal" evidence="2">
    <location>
        <begin position="7"/>
        <end position="69"/>
    </location>
</feature>
<sequence>MSARSAQELWEAALGELQLQVSKANYRTWLEKTVGLALENGQFIVGVPNTFIAEYLEQNQRSLIEKHLTALIQNDTRVVFQIGTEQQNSTYHHGLHPQTTATRPEGKPTLNPRYTFDTFVVGSCNRLAHAAAVGVAESPGHGYNPLFVYGGAGLGKTHLLQAICHVATATCLQVLYASAEQFTNE</sequence>
<proteinExistence type="predicted"/>
<dbReference type="InterPro" id="IPR020591">
    <property type="entry name" value="Chromosome_initiator_DnaA-like"/>
</dbReference>
<evidence type="ECO:0008006" key="4">
    <source>
        <dbReference type="Google" id="ProtNLM"/>
    </source>
</evidence>
<dbReference type="GO" id="GO:0005886">
    <property type="term" value="C:plasma membrane"/>
    <property type="evidence" value="ECO:0007669"/>
    <property type="project" value="TreeGrafter"/>
</dbReference>
<dbReference type="Gene3D" id="3.30.300.180">
    <property type="match status" value="1"/>
</dbReference>
<evidence type="ECO:0000259" key="1">
    <source>
        <dbReference type="Pfam" id="PF00308"/>
    </source>
</evidence>
<dbReference type="Pfam" id="PF00308">
    <property type="entry name" value="Bac_DnaA"/>
    <property type="match status" value="1"/>
</dbReference>
<dbReference type="InterPro" id="IPR013317">
    <property type="entry name" value="DnaA_dom"/>
</dbReference>
<dbReference type="Gene3D" id="3.40.50.300">
    <property type="entry name" value="P-loop containing nucleotide triphosphate hydrolases"/>
    <property type="match status" value="1"/>
</dbReference>
<name>X1UPK0_9ZZZZ</name>
<protein>
    <recommendedName>
        <fullName evidence="4">Chromosomal replication initiator protein DnaA domain-containing protein</fullName>
    </recommendedName>
</protein>
<dbReference type="SUPFAM" id="SSF52540">
    <property type="entry name" value="P-loop containing nucleoside triphosphate hydrolases"/>
    <property type="match status" value="1"/>
</dbReference>
<dbReference type="InterPro" id="IPR038454">
    <property type="entry name" value="DnaA_N_sf"/>
</dbReference>
<dbReference type="PANTHER" id="PTHR30050:SF2">
    <property type="entry name" value="CHROMOSOMAL REPLICATION INITIATOR PROTEIN DNAA"/>
    <property type="match status" value="1"/>
</dbReference>
<dbReference type="PANTHER" id="PTHR30050">
    <property type="entry name" value="CHROMOSOMAL REPLICATION INITIATOR PROTEIN DNAA"/>
    <property type="match status" value="1"/>
</dbReference>
<evidence type="ECO:0000313" key="3">
    <source>
        <dbReference type="EMBL" id="GAJ05492.1"/>
    </source>
</evidence>